<feature type="compositionally biased region" description="Basic and acidic residues" evidence="1">
    <location>
        <begin position="51"/>
        <end position="60"/>
    </location>
</feature>
<dbReference type="InterPro" id="IPR000600">
    <property type="entry name" value="ROK"/>
</dbReference>
<dbReference type="SUPFAM" id="SSF53067">
    <property type="entry name" value="Actin-like ATPase domain"/>
    <property type="match status" value="1"/>
</dbReference>
<dbReference type="EMBL" id="DF237155">
    <property type="protein sequence ID" value="GAQ84782.1"/>
    <property type="molecule type" value="Genomic_DNA"/>
</dbReference>
<dbReference type="PANTHER" id="PTHR18964">
    <property type="entry name" value="ROK (REPRESSOR, ORF, KINASE) FAMILY"/>
    <property type="match status" value="1"/>
</dbReference>
<keyword evidence="2" id="KW-0418">Kinase</keyword>
<gene>
    <name evidence="2" type="ORF">KFL_002060040</name>
</gene>
<dbReference type="Proteomes" id="UP000054558">
    <property type="component" value="Unassembled WGS sequence"/>
</dbReference>
<dbReference type="InterPro" id="IPR043129">
    <property type="entry name" value="ATPase_NBD"/>
</dbReference>
<dbReference type="OrthoDB" id="61890at2759"/>
<evidence type="ECO:0000313" key="2">
    <source>
        <dbReference type="EMBL" id="GAQ84782.1"/>
    </source>
</evidence>
<keyword evidence="2" id="KW-0808">Transferase</keyword>
<dbReference type="Pfam" id="PF00480">
    <property type="entry name" value="ROK"/>
    <property type="match status" value="1"/>
</dbReference>
<dbReference type="STRING" id="105231.A0A1Y1I499"/>
<dbReference type="AlphaFoldDB" id="A0A1Y1I499"/>
<protein>
    <submittedName>
        <fullName evidence="2">Polyphosphate glucokinase</fullName>
    </submittedName>
</protein>
<feature type="region of interest" description="Disordered" evidence="1">
    <location>
        <begin position="1"/>
        <end position="33"/>
    </location>
</feature>
<sequence>MLASVAQRGGSLAHPFLDRSQERPASSCQSDHPVLGSISSCKGLKTRTRKERIFKNEKKQQGPRRPSLARTIATTCAASTVNPSTTDDRPEAFGIGNIILGIDIGGTSVKGAPVDTRTGTLMRERHRICTPQPATPEAVAAVVKEMTDHFDWAGRPVGIGFPAAIRDGQALTAANLDKRWIGVDTLELFQNATNCSNLVVVNDADAAGYAEMGFGTGKGERGAVLMITFGTGVGTALFIEEVLVPNLELGHIEIDGEDAEPSTAGVVVERLGLTWQQWADRVTRYLTVMERLLWPNLIIVGGGVSEAADQWLPLVKLPGKTQIRVATMRNDAGIVGAALACLAKAALDYKVCVTVDELTDA</sequence>
<dbReference type="NCBIfam" id="NF045942">
    <property type="entry name" value="PolPhglucPhase"/>
    <property type="match status" value="1"/>
</dbReference>
<evidence type="ECO:0000256" key="1">
    <source>
        <dbReference type="SAM" id="MobiDB-lite"/>
    </source>
</evidence>
<keyword evidence="3" id="KW-1185">Reference proteome</keyword>
<dbReference type="PANTHER" id="PTHR18964:SF146">
    <property type="entry name" value="POLYPHOSPHATE GLUCOKINASE"/>
    <property type="match status" value="1"/>
</dbReference>
<evidence type="ECO:0000313" key="3">
    <source>
        <dbReference type="Proteomes" id="UP000054558"/>
    </source>
</evidence>
<dbReference type="Gene3D" id="3.30.420.40">
    <property type="match status" value="2"/>
</dbReference>
<reference evidence="2 3" key="1">
    <citation type="journal article" date="2014" name="Nat. Commun.">
        <title>Klebsormidium flaccidum genome reveals primary factors for plant terrestrial adaptation.</title>
        <authorList>
            <person name="Hori K."/>
            <person name="Maruyama F."/>
            <person name="Fujisawa T."/>
            <person name="Togashi T."/>
            <person name="Yamamoto N."/>
            <person name="Seo M."/>
            <person name="Sato S."/>
            <person name="Yamada T."/>
            <person name="Mori H."/>
            <person name="Tajima N."/>
            <person name="Moriyama T."/>
            <person name="Ikeuchi M."/>
            <person name="Watanabe M."/>
            <person name="Wada H."/>
            <person name="Kobayashi K."/>
            <person name="Saito M."/>
            <person name="Masuda T."/>
            <person name="Sasaki-Sekimoto Y."/>
            <person name="Mashiguchi K."/>
            <person name="Awai K."/>
            <person name="Shimojima M."/>
            <person name="Masuda S."/>
            <person name="Iwai M."/>
            <person name="Nobusawa T."/>
            <person name="Narise T."/>
            <person name="Kondo S."/>
            <person name="Saito H."/>
            <person name="Sato R."/>
            <person name="Murakawa M."/>
            <person name="Ihara Y."/>
            <person name="Oshima-Yamada Y."/>
            <person name="Ohtaka K."/>
            <person name="Satoh M."/>
            <person name="Sonobe K."/>
            <person name="Ishii M."/>
            <person name="Ohtani R."/>
            <person name="Kanamori-Sato M."/>
            <person name="Honoki R."/>
            <person name="Miyazaki D."/>
            <person name="Mochizuki H."/>
            <person name="Umetsu J."/>
            <person name="Higashi K."/>
            <person name="Shibata D."/>
            <person name="Kamiya Y."/>
            <person name="Sato N."/>
            <person name="Nakamura Y."/>
            <person name="Tabata S."/>
            <person name="Ida S."/>
            <person name="Kurokawa K."/>
            <person name="Ohta H."/>
        </authorList>
    </citation>
    <scope>NUCLEOTIDE SEQUENCE [LARGE SCALE GENOMIC DNA]</scope>
    <source>
        <strain evidence="2 3">NIES-2285</strain>
    </source>
</reference>
<feature type="region of interest" description="Disordered" evidence="1">
    <location>
        <begin position="46"/>
        <end position="67"/>
    </location>
</feature>
<accession>A0A1Y1I499</accession>
<organism evidence="2 3">
    <name type="scientific">Klebsormidium nitens</name>
    <name type="common">Green alga</name>
    <name type="synonym">Ulothrix nitens</name>
    <dbReference type="NCBI Taxonomy" id="105231"/>
    <lineage>
        <taxon>Eukaryota</taxon>
        <taxon>Viridiplantae</taxon>
        <taxon>Streptophyta</taxon>
        <taxon>Klebsormidiophyceae</taxon>
        <taxon>Klebsormidiales</taxon>
        <taxon>Klebsormidiaceae</taxon>
        <taxon>Klebsormidium</taxon>
    </lineage>
</organism>
<proteinExistence type="predicted"/>
<dbReference type="OMA" id="EEWAGHA"/>
<name>A0A1Y1I499_KLENI</name>
<dbReference type="GO" id="GO:0016301">
    <property type="term" value="F:kinase activity"/>
    <property type="evidence" value="ECO:0007669"/>
    <property type="project" value="UniProtKB-KW"/>
</dbReference>
<dbReference type="CDD" id="cd24058">
    <property type="entry name" value="ASKHA_NBD_ROK_PPGK"/>
    <property type="match status" value="1"/>
</dbReference>